<evidence type="ECO:0000256" key="1">
    <source>
        <dbReference type="SAM" id="SignalP"/>
    </source>
</evidence>
<sequence length="405" mass="47078">MYKNTMYFKKFILFLILLVCVSACVSYKKTTKNKNFDNVTWQYSSYIEDNKSIQKSINKTNPPNIIQIDNSLRLPLISQPIILDSHYIGMNKKGIISKINIINRKTIWKNKFTDTKLNFISEYLNGGLLQIKNKTYATFGSNSIICFDNISGKLIWRQKLQQIIRAYPIFENNILYLQTLNNGMYAIDANNGKVLWYKYGMDNGVRVTNVTSPILYKHTVILQDSMGNINAIDKYTGFDEWNIEEKNIYLNDALNDIKISTYQPLIRQDHLYFYTSMGNFIKLNLSTRELEWKQKLNINRPFYIQESIAYAIDDTNQILSINLKNGSIIWKSRLIDFIKKPQDKKKNRYWNQPIVVGNIVYVYSSKGELLKLDSSNGTLIDIQYKVGKGSYIAPIFSGENLYIVS</sequence>
<protein>
    <recommendedName>
        <fullName evidence="2">Pyrrolo-quinoline quinone repeat domain-containing protein</fullName>
    </recommendedName>
</protein>
<dbReference type="InterPro" id="IPR018391">
    <property type="entry name" value="PQQ_b-propeller_rpt"/>
</dbReference>
<dbReference type="SMART" id="SM00564">
    <property type="entry name" value="PQQ"/>
    <property type="match status" value="6"/>
</dbReference>
<dbReference type="SUPFAM" id="SSF50998">
    <property type="entry name" value="Quinoprotein alcohol dehydrogenase-like"/>
    <property type="match status" value="1"/>
</dbReference>
<dbReference type="OrthoDB" id="5290752at2"/>
<dbReference type="InterPro" id="IPR015943">
    <property type="entry name" value="WD40/YVTN_repeat-like_dom_sf"/>
</dbReference>
<dbReference type="PANTHER" id="PTHR34512:SF30">
    <property type="entry name" value="OUTER MEMBRANE PROTEIN ASSEMBLY FACTOR BAMB"/>
    <property type="match status" value="1"/>
</dbReference>
<feature type="signal peptide" evidence="1">
    <location>
        <begin position="1"/>
        <end position="25"/>
    </location>
</feature>
<dbReference type="InterPro" id="IPR002372">
    <property type="entry name" value="PQQ_rpt_dom"/>
</dbReference>
<evidence type="ECO:0000313" key="3">
    <source>
        <dbReference type="EMBL" id="RST63706.1"/>
    </source>
</evidence>
<comment type="caution">
    <text evidence="3">The sequence shown here is derived from an EMBL/GenBank/DDBJ whole genome shotgun (WGS) entry which is preliminary data.</text>
</comment>
<keyword evidence="4" id="KW-1185">Reference proteome</keyword>
<name>A0A3S0A538_9RICK</name>
<dbReference type="InterPro" id="IPR011047">
    <property type="entry name" value="Quinoprotein_ADH-like_sf"/>
</dbReference>
<dbReference type="AlphaFoldDB" id="A0A3S0A538"/>
<evidence type="ECO:0000259" key="2">
    <source>
        <dbReference type="Pfam" id="PF13360"/>
    </source>
</evidence>
<proteinExistence type="predicted"/>
<reference evidence="4" key="1">
    <citation type="submission" date="2018-11" db="EMBL/GenBank/DDBJ databases">
        <title>Phylogenetic, genomic, and biogeographic characterization of a novel and ubiquitous marine invertebrate-associated Rickettsiales parasite, Candidatus Marinoinvertebrata rohwerii, gen. nov., sp. nov.</title>
        <authorList>
            <person name="Klinges J.G."/>
            <person name="Rosales S.M."/>
            <person name="Mcminds R."/>
            <person name="Shaver E.C."/>
            <person name="Shantz A."/>
            <person name="Peters E.C."/>
            <person name="Burkepile D.E."/>
            <person name="Silliman B.R."/>
            <person name="Vega Thurber R.L."/>
        </authorList>
    </citation>
    <scope>NUCLEOTIDE SEQUENCE [LARGE SCALE GENOMIC DNA]</scope>
    <source>
        <strain evidence="4">a_cerv_44</strain>
    </source>
</reference>
<dbReference type="EMBL" id="RXFM01000078">
    <property type="protein sequence ID" value="RST63706.1"/>
    <property type="molecule type" value="Genomic_DNA"/>
</dbReference>
<dbReference type="Pfam" id="PF13360">
    <property type="entry name" value="PQQ_2"/>
    <property type="match status" value="1"/>
</dbReference>
<feature type="chain" id="PRO_5018567280" description="Pyrrolo-quinoline quinone repeat domain-containing protein" evidence="1">
    <location>
        <begin position="26"/>
        <end position="405"/>
    </location>
</feature>
<dbReference type="PANTHER" id="PTHR34512">
    <property type="entry name" value="CELL SURFACE PROTEIN"/>
    <property type="match status" value="1"/>
</dbReference>
<feature type="domain" description="Pyrrolo-quinoline quinone repeat" evidence="2">
    <location>
        <begin position="93"/>
        <end position="331"/>
    </location>
</feature>
<dbReference type="Proteomes" id="UP000279470">
    <property type="component" value="Unassembled WGS sequence"/>
</dbReference>
<accession>A0A3S0A538</accession>
<keyword evidence="1" id="KW-0732">Signal</keyword>
<organism evidence="3 4">
    <name type="scientific">Candidatus Aquarickettsia rohweri</name>
    <dbReference type="NCBI Taxonomy" id="2602574"/>
    <lineage>
        <taxon>Bacteria</taxon>
        <taxon>Pseudomonadati</taxon>
        <taxon>Pseudomonadota</taxon>
        <taxon>Alphaproteobacteria</taxon>
        <taxon>Rickettsiales</taxon>
        <taxon>Candidatus Midichloriaceae</taxon>
        <taxon>Candidatus Aquarickettsia</taxon>
    </lineage>
</organism>
<dbReference type="Gene3D" id="2.130.10.10">
    <property type="entry name" value="YVTN repeat-like/Quinoprotein amine dehydrogenase"/>
    <property type="match status" value="1"/>
</dbReference>
<gene>
    <name evidence="3" type="ORF">EIC27_05385</name>
</gene>
<evidence type="ECO:0000313" key="4">
    <source>
        <dbReference type="Proteomes" id="UP000279470"/>
    </source>
</evidence>